<proteinExistence type="inferred from homology"/>
<sequence length="562" mass="64620">MIKYVNIRGHHIPMEKLDEYLEPIRRKHPRYRDILIAREKLAVHRKRKERGDPMPNWKIAIGQWVRCEQCKENTYIKVLEESFFVCKCGFQLEMGLKHRFGQIVDQGTWRRLEKRVSACNPINFVDRMPYSQRLKEIQDYTKCQDAIETGTARIGGIPVALGIMNFSFIGGSMGSVVGEKVTRLIEYATTKGLSLIIVCASGGARMQEGALSLMQMSKISGALHVFQNCAHLLYISVLTSPTTGGVTASFASSADIMIGEPEALIGFAGKRVIETVMMEEIPEEFQTAEIAFKQGFLDMIVQRKFLKPMLCKLVTRHKSPAYKRVGKVWYGSQKSFYFNTEEKLRRSWKKVCHVSNRIVRNLANEMILDILESSGQLAIGIKKKSKRNFTDIIADIIVKASKQQQRFFQKPKDDVSCFIKDVGLRTQKQQQIKQKIRVPVFFEEQGVRLNEKSDLKTHPTITKGISYFSLEDLPEPYKQVKYLNILNLYIDQVVEMLVKNQYMLVGQVSDVVEDDLDELKLENERDRVACSINQTDFNISKIGWYDSLKKKNQFFLFKGLYP</sequence>
<dbReference type="InterPro" id="IPR029045">
    <property type="entry name" value="ClpP/crotonase-like_dom_sf"/>
</dbReference>
<keyword evidence="3" id="KW-0275">Fatty acid biosynthesis</keyword>
<dbReference type="GO" id="GO:0008270">
    <property type="term" value="F:zinc ion binding"/>
    <property type="evidence" value="ECO:0007669"/>
    <property type="project" value="UniProtKB-UniRule"/>
</dbReference>
<geneLocation type="chloroplast" evidence="5"/>
<evidence type="ECO:0000256" key="2">
    <source>
        <dbReference type="ARBA" id="ARBA00022679"/>
    </source>
</evidence>
<evidence type="ECO:0000259" key="4">
    <source>
        <dbReference type="PROSITE" id="PS50980"/>
    </source>
</evidence>
<keyword evidence="3" id="KW-0863">Zinc-finger</keyword>
<keyword evidence="3" id="KW-0067">ATP-binding</keyword>
<keyword evidence="3" id="KW-0547">Nucleotide-binding</keyword>
<comment type="subunit">
    <text evidence="1">Acetyl-CoA carboxylase is a heterohexamer composed of biotin carboxyl carrier protein, biotin carboxylase and 2 subunits each of ACCase subunit alpha and ACCase plastid-coded subunit beta (accD).</text>
</comment>
<dbReference type="HAMAP" id="MF_01395">
    <property type="entry name" value="AcetylCoA_CT_beta"/>
    <property type="match status" value="1"/>
</dbReference>
<dbReference type="GO" id="GO:0005524">
    <property type="term" value="F:ATP binding"/>
    <property type="evidence" value="ECO:0007669"/>
    <property type="project" value="UniProtKB-KW"/>
</dbReference>
<dbReference type="EMBL" id="KM462864">
    <property type="protein sequence ID" value="AIT93714.1"/>
    <property type="molecule type" value="Genomic_DNA"/>
</dbReference>
<dbReference type="UniPathway" id="UPA00655">
    <property type="reaction ID" value="UER00711"/>
</dbReference>
<dbReference type="SUPFAM" id="SSF52096">
    <property type="entry name" value="ClpP/crotonase"/>
    <property type="match status" value="1"/>
</dbReference>
<dbReference type="PANTHER" id="PTHR42995:SF5">
    <property type="entry name" value="ACETYL-COENZYME A CARBOXYLASE CARBOXYL TRANSFERASE SUBUNIT BETA, CHLOROPLASTIC"/>
    <property type="match status" value="1"/>
</dbReference>
<evidence type="ECO:0000256" key="3">
    <source>
        <dbReference type="HAMAP-Rule" id="MF_01395"/>
    </source>
</evidence>
<dbReference type="GO" id="GO:0009317">
    <property type="term" value="C:acetyl-CoA carboxylase complex"/>
    <property type="evidence" value="ECO:0007669"/>
    <property type="project" value="InterPro"/>
</dbReference>
<dbReference type="EMBL" id="KM462864">
    <property type="protein sequence ID" value="AIT93634.1"/>
    <property type="molecule type" value="Genomic_DNA"/>
</dbReference>
<comment type="cofactor">
    <cofactor evidence="3">
        <name>Zn(2+)</name>
        <dbReference type="ChEBI" id="CHEBI:29105"/>
    </cofactor>
    <text evidence="3">Binds 1 zinc ion per subunit.</text>
</comment>
<protein>
    <recommendedName>
        <fullName evidence="3">Acetyl-coenzyme A carboxylase carboxyl transferase subunit beta, chloroplastic</fullName>
        <shortName evidence="3">ACCase subunit beta</shortName>
        <shortName evidence="3">Acetyl-CoA carboxylase carboxyltransferase subunit beta</shortName>
        <ecNumber evidence="3">2.1.3.15</ecNumber>
    </recommendedName>
</protein>
<dbReference type="PANTHER" id="PTHR42995">
    <property type="entry name" value="ACETYL-COENZYME A CARBOXYLASE CARBOXYL TRANSFERASE SUBUNIT BETA, CHLOROPLASTIC"/>
    <property type="match status" value="1"/>
</dbReference>
<dbReference type="GeneID" id="22158756"/>
<dbReference type="RefSeq" id="YP_009105062.1">
    <property type="nucleotide sequence ID" value="NC_025527.1"/>
</dbReference>
<dbReference type="Gene3D" id="3.90.226.10">
    <property type="entry name" value="2-enoyl-CoA Hydratase, Chain A, domain 1"/>
    <property type="match status" value="1"/>
</dbReference>
<gene>
    <name evidence="3 5" type="primary">accD</name>
</gene>
<dbReference type="PROSITE" id="PS50980">
    <property type="entry name" value="COA_CT_NTER"/>
    <property type="match status" value="1"/>
</dbReference>
<evidence type="ECO:0000256" key="1">
    <source>
        <dbReference type="ARBA" id="ARBA00011842"/>
    </source>
</evidence>
<keyword evidence="3" id="KW-0862">Zinc</keyword>
<dbReference type="GO" id="GO:0006633">
    <property type="term" value="P:fatty acid biosynthetic process"/>
    <property type="evidence" value="ECO:0007669"/>
    <property type="project" value="UniProtKB-KW"/>
</dbReference>
<dbReference type="EC" id="2.1.3.15" evidence="3"/>
<dbReference type="GO" id="GO:0003989">
    <property type="term" value="F:acetyl-CoA carboxylase activity"/>
    <property type="evidence" value="ECO:0007669"/>
    <property type="project" value="InterPro"/>
</dbReference>
<dbReference type="InterPro" id="IPR000438">
    <property type="entry name" value="Acetyl_CoA_COase_Trfase_b_su"/>
</dbReference>
<reference evidence="5" key="1">
    <citation type="journal article" date="2014" name="BMC Evol. Biol.">
        <title>Chloroplast phylogenomic analysis resolves deep-level relationships within the green algal class Trebouxiophyceae.</title>
        <authorList>
            <person name="Lemieux C."/>
            <person name="Otis C."/>
            <person name="Turmel M."/>
        </authorList>
    </citation>
    <scope>NUCLEOTIDE SEQUENCE</scope>
</reference>
<feature type="binding site" evidence="3">
    <location>
        <position position="86"/>
    </location>
    <ligand>
        <name>Zn(2+)</name>
        <dbReference type="ChEBI" id="CHEBI:29105"/>
    </ligand>
</feature>
<dbReference type="PRINTS" id="PR01070">
    <property type="entry name" value="ACCCTRFRASEB"/>
</dbReference>
<keyword evidence="5" id="KW-0934">Plastid</keyword>
<comment type="catalytic activity">
    <reaction evidence="3">
        <text>N(6)-carboxybiotinyl-L-lysyl-[protein] + acetyl-CoA = N(6)-biotinyl-L-lysyl-[protein] + malonyl-CoA</text>
        <dbReference type="Rhea" id="RHEA:54728"/>
        <dbReference type="Rhea" id="RHEA-COMP:10505"/>
        <dbReference type="Rhea" id="RHEA-COMP:10506"/>
        <dbReference type="ChEBI" id="CHEBI:57288"/>
        <dbReference type="ChEBI" id="CHEBI:57384"/>
        <dbReference type="ChEBI" id="CHEBI:83144"/>
        <dbReference type="ChEBI" id="CHEBI:83145"/>
        <dbReference type="EC" id="2.1.3.15"/>
    </reaction>
</comment>
<feature type="domain" description="CoA carboxyltransferase N-terminal" evidence="4">
    <location>
        <begin position="63"/>
        <end position="332"/>
    </location>
</feature>
<dbReference type="GO" id="GO:0009570">
    <property type="term" value="C:chloroplast stroma"/>
    <property type="evidence" value="ECO:0007669"/>
    <property type="project" value="UniProtKB-SubCell"/>
</dbReference>
<keyword evidence="2 3" id="KW-0808">Transferase</keyword>
<feature type="binding site" evidence="3">
    <location>
        <position position="70"/>
    </location>
    <ligand>
        <name>Zn(2+)</name>
        <dbReference type="ChEBI" id="CHEBI:29105"/>
    </ligand>
</feature>
<dbReference type="InterPro" id="IPR011762">
    <property type="entry name" value="COA_CT_N"/>
</dbReference>
<keyword evidence="3" id="KW-0276">Fatty acid metabolism</keyword>
<evidence type="ECO:0000313" key="5">
    <source>
        <dbReference type="EMBL" id="AIT93634.1"/>
    </source>
</evidence>
<keyword evidence="3" id="KW-0443">Lipid metabolism</keyword>
<accession>A0A097KKC5</accession>
<feature type="binding site" evidence="3">
    <location>
        <position position="88"/>
    </location>
    <ligand>
        <name>Zn(2+)</name>
        <dbReference type="ChEBI" id="CHEBI:29105"/>
    </ligand>
</feature>
<keyword evidence="5" id="KW-0150">Chloroplast</keyword>
<feature type="binding site" evidence="3">
    <location>
        <position position="67"/>
    </location>
    <ligand>
        <name>Zn(2+)</name>
        <dbReference type="ChEBI" id="CHEBI:29105"/>
    </ligand>
</feature>
<comment type="function">
    <text evidence="3">Component of the acetyl coenzyme A carboxylase (ACC) complex. Biotin carboxylase (BC) catalyzes the carboxylation of biotin on its carrier protein (BCCP) and then the CO(2) group is transferred by the transcarboxylase to acetyl-CoA to form malonyl-CoA.</text>
</comment>
<comment type="pathway">
    <text evidence="3">Lipid metabolism; malonyl-CoA biosynthesis; malonyl-CoA from acetyl-CoA: step 1/1.</text>
</comment>
<comment type="subcellular location">
    <subcellularLocation>
        <location evidence="3">Plastid</location>
        <location evidence="3">Chloroplast stroma</location>
    </subcellularLocation>
</comment>
<comment type="caution">
    <text evidence="3">Lacks conserved residue(s) required for the propagation of feature annotation.</text>
</comment>
<dbReference type="GO" id="GO:2001295">
    <property type="term" value="P:malonyl-CoA biosynthetic process"/>
    <property type="evidence" value="ECO:0007669"/>
    <property type="project" value="UniProtKB-UniRule"/>
</dbReference>
<dbReference type="Pfam" id="PF01039">
    <property type="entry name" value="Carboxyl_trans"/>
    <property type="match status" value="1"/>
</dbReference>
<dbReference type="GeneID" id="22158712"/>
<comment type="subunit">
    <text evidence="3">Acetyl-CoA carboxylase is a heterohexamer composed of biotin carboxyl carrier protein, biotin carboxylase and two subunits each of ACCase subunit alpha and ACCase plastid-coded subunit beta (accD).</text>
</comment>
<organism evidence="5">
    <name type="scientific">Stichococcus bacillaris</name>
    <dbReference type="NCBI Taxonomy" id="37433"/>
    <lineage>
        <taxon>Eukaryota</taxon>
        <taxon>Viridiplantae</taxon>
        <taxon>Chlorophyta</taxon>
        <taxon>core chlorophytes</taxon>
        <taxon>Trebouxiophyceae</taxon>
        <taxon>Prasiolales</taxon>
        <taxon>Stichococcaceae</taxon>
        <taxon>Stichococcus</taxon>
    </lineage>
</organism>
<keyword evidence="3" id="KW-0444">Lipid biosynthesis</keyword>
<dbReference type="InterPro" id="IPR034733">
    <property type="entry name" value="AcCoA_carboxyl_beta"/>
</dbReference>
<dbReference type="GO" id="GO:0016743">
    <property type="term" value="F:carboxyl- or carbamoyltransferase activity"/>
    <property type="evidence" value="ECO:0007669"/>
    <property type="project" value="UniProtKB-UniRule"/>
</dbReference>
<dbReference type="AlphaFoldDB" id="A0A097KKC5"/>
<keyword evidence="3" id="KW-0479">Metal-binding</keyword>
<comment type="similarity">
    <text evidence="3">Belongs to the AccD/PCCB family.</text>
</comment>
<dbReference type="RefSeq" id="YP_009105091.1">
    <property type="nucleotide sequence ID" value="NC_025527.1"/>
</dbReference>
<name>A0A097KKC5_9CHLO</name>